<name>A0A1L3MMK4_9BACI</name>
<dbReference type="RefSeq" id="WP_072578341.1">
    <property type="nucleotide sequence ID" value="NZ_CP016020.1"/>
</dbReference>
<evidence type="ECO:0000256" key="1">
    <source>
        <dbReference type="SAM" id="Phobius"/>
    </source>
</evidence>
<feature type="transmembrane region" description="Helical" evidence="1">
    <location>
        <begin position="46"/>
        <end position="66"/>
    </location>
</feature>
<evidence type="ECO:0000313" key="3">
    <source>
        <dbReference type="Proteomes" id="UP000181936"/>
    </source>
</evidence>
<feature type="transmembrane region" description="Helical" evidence="1">
    <location>
        <begin position="72"/>
        <end position="92"/>
    </location>
</feature>
<dbReference type="EMBL" id="CP016020">
    <property type="protein sequence ID" value="APH03551.1"/>
    <property type="molecule type" value="Genomic_DNA"/>
</dbReference>
<keyword evidence="1" id="KW-0472">Membrane</keyword>
<proteinExistence type="predicted"/>
<dbReference type="OrthoDB" id="2878078at2"/>
<keyword evidence="1" id="KW-0812">Transmembrane</keyword>
<accession>A0A1L3MMK4</accession>
<dbReference type="AlphaFoldDB" id="A0A1L3MMK4"/>
<evidence type="ECO:0000313" key="2">
    <source>
        <dbReference type="EMBL" id="APH03551.1"/>
    </source>
</evidence>
<dbReference type="STRING" id="1547283.A9C19_01610"/>
<dbReference type="Proteomes" id="UP000181936">
    <property type="component" value="Chromosome"/>
</dbReference>
<dbReference type="KEGG" id="bwh:A9C19_01610"/>
<organism evidence="2 3">
    <name type="scientific">Bacillus weihaiensis</name>
    <dbReference type="NCBI Taxonomy" id="1547283"/>
    <lineage>
        <taxon>Bacteria</taxon>
        <taxon>Bacillati</taxon>
        <taxon>Bacillota</taxon>
        <taxon>Bacilli</taxon>
        <taxon>Bacillales</taxon>
        <taxon>Bacillaceae</taxon>
        <taxon>Bacillus</taxon>
    </lineage>
</organism>
<gene>
    <name evidence="2" type="ORF">A9C19_01610</name>
</gene>
<keyword evidence="3" id="KW-1185">Reference proteome</keyword>
<protein>
    <submittedName>
        <fullName evidence="2">Uncharacterized protein</fullName>
    </submittedName>
</protein>
<sequence length="192" mass="22136">MVGQELLEHLNHIQKLLSTLKISLHEYQSREKPTGQKNISLSIHMVYMIGLIVIILILTYIIGLFLGEAQRYIHYIGLLQIILTVGTYLTFIRFFNQPKNLKQDPPKKFTDNGMSVYELDKLRFTVLQELAASPIPPEYLSQTCINKMIKLVSSGMCISIEECIKSLGKEKDSKQHMKEVEFIRKMQISSYV</sequence>
<reference evidence="2 3" key="1">
    <citation type="journal article" date="2016" name="Sci. Rep.">
        <title>Complete genome sequence and transcriptomic analysis of a novel marine strain Bacillus weihaiensis reveals the mechanism of brown algae degradation.</title>
        <authorList>
            <person name="Zhu Y."/>
            <person name="Chen P."/>
            <person name="Bao Y."/>
            <person name="Men Y."/>
            <person name="Zeng Y."/>
            <person name="Yang J."/>
            <person name="Sun J."/>
            <person name="Sun Y."/>
        </authorList>
    </citation>
    <scope>NUCLEOTIDE SEQUENCE [LARGE SCALE GENOMIC DNA]</scope>
    <source>
        <strain evidence="2 3">Alg07</strain>
    </source>
</reference>
<keyword evidence="1" id="KW-1133">Transmembrane helix</keyword>